<dbReference type="Pfam" id="PF00069">
    <property type="entry name" value="Pkinase"/>
    <property type="match status" value="1"/>
</dbReference>
<dbReference type="EMBL" id="OU015568">
    <property type="protein sequence ID" value="CAG5086805.1"/>
    <property type="molecule type" value="Genomic_DNA"/>
</dbReference>
<dbReference type="SUPFAM" id="SSF56112">
    <property type="entry name" value="Protein kinase-like (PK-like)"/>
    <property type="match status" value="1"/>
</dbReference>
<feature type="compositionally biased region" description="Polar residues" evidence="2">
    <location>
        <begin position="616"/>
        <end position="626"/>
    </location>
</feature>
<feature type="compositionally biased region" description="Low complexity" evidence="2">
    <location>
        <begin position="457"/>
        <end position="472"/>
    </location>
</feature>
<feature type="compositionally biased region" description="Basic and acidic residues" evidence="2">
    <location>
        <begin position="431"/>
        <end position="441"/>
    </location>
</feature>
<dbReference type="PANTHER" id="PTHR22967">
    <property type="entry name" value="SERINE/THREONINE PROTEIN KINASE"/>
    <property type="match status" value="1"/>
</dbReference>
<feature type="region of interest" description="Disordered" evidence="2">
    <location>
        <begin position="406"/>
        <end position="721"/>
    </location>
</feature>
<organism evidence="5 6">
    <name type="scientific">Oikopleura dioica</name>
    <name type="common">Tunicate</name>
    <dbReference type="NCBI Taxonomy" id="34765"/>
    <lineage>
        <taxon>Eukaryota</taxon>
        <taxon>Metazoa</taxon>
        <taxon>Chordata</taxon>
        <taxon>Tunicata</taxon>
        <taxon>Appendicularia</taxon>
        <taxon>Copelata</taxon>
        <taxon>Oikopleuridae</taxon>
        <taxon>Oikopleura</taxon>
    </lineage>
</organism>
<feature type="domain" description="J" evidence="4">
    <location>
        <begin position="787"/>
        <end position="847"/>
    </location>
</feature>
<dbReference type="Gene3D" id="1.10.510.10">
    <property type="entry name" value="Transferase(Phosphotransferase) domain 1"/>
    <property type="match status" value="1"/>
</dbReference>
<dbReference type="InterPro" id="IPR001623">
    <property type="entry name" value="DnaJ_domain"/>
</dbReference>
<gene>
    <name evidence="5" type="ORF">OKIOD_LOCUS2920</name>
</gene>
<feature type="compositionally biased region" description="Polar residues" evidence="2">
    <location>
        <begin position="569"/>
        <end position="588"/>
    </location>
</feature>
<feature type="compositionally biased region" description="Polar residues" evidence="2">
    <location>
        <begin position="348"/>
        <end position="359"/>
    </location>
</feature>
<sequence>MIVVLIFYVFRKPTDQNMADLFRSMLGGSGDNLVGSVVEAGQHRLNVTKKVAEGGFAIVYKATNEMSGQTVAIKRLLSSDPERKKEVIREAGLLKKMNHKNIVGFVTAAQVGKNAAGYDELLVVMEWCPVQVTDLLKDRGGYLDRNETTKVMYQAASAIGALHKLNPPHIHRDIKGENLLLTQGGIVKLCDFGSVTTETYIPDDSWNHMKRTQVEEDSQRCTTPAYRAPEICDLYSNFPIDKRQDLWAMGCLLVLLTTGKHPFELGEKLAIINGRYSPSTRPEHAPFSSIVKKLLVLDPRNRCGNIPDLMDTLRAVADNCNIQGSDPITPVPARAESPPKFSPSPSPDQQGMSNSSSFGEQAGSALNKAAKIGSGLFSKLKSGINDAVGSAAEFAEQKGWDHQLRKNGINIPRSGPKHSQAPQEFNPYSDFNDHDRGRDEPSYQTFDPDPEPVVSKQPEPQAAPAQAPAQDANFFDTLDWSSAPKPSEPVAQAAPAQSAPVADLLGGMNSAPSQPASQPAASTADKNYDPFSQWEQRTPTNNNTPNAFDPMAPAPQKKDDGPDLMGDWSASNILSSSAGASRANFSNMQQSQQQSQQSYDPFANLTSMGSSLPKPSMNQMNGSNNMAAGFQPTRPQQQQQQQQYRQPQQQQQSAGMAGGAWGATFQTRPAANPGQASGGWNPNAYMQTNVNAYKQQQTKAQQPPSAQTNGQASGAKKGGAFDDLLSGFGNIGQKSAEKNRKMGDMKRETENKYRDPIDVKVETWAKGKEANVRALIASLQDVLWEGNTWKPISVGEILQPVAVKKSYRRACLVVHPDKHTGGEHEKLARAIFMQLSESYTKFEENPSM</sequence>
<dbReference type="CDD" id="cd06257">
    <property type="entry name" value="DnaJ"/>
    <property type="match status" value="1"/>
</dbReference>
<feature type="compositionally biased region" description="Low complexity" evidence="2">
    <location>
        <begin position="488"/>
        <end position="502"/>
    </location>
</feature>
<evidence type="ECO:0000259" key="3">
    <source>
        <dbReference type="PROSITE" id="PS50011"/>
    </source>
</evidence>
<feature type="region of interest" description="Disordered" evidence="2">
    <location>
        <begin position="324"/>
        <end position="362"/>
    </location>
</feature>
<evidence type="ECO:0000256" key="2">
    <source>
        <dbReference type="SAM" id="MobiDB-lite"/>
    </source>
</evidence>
<dbReference type="InterPro" id="IPR036869">
    <property type="entry name" value="J_dom_sf"/>
</dbReference>
<dbReference type="SMART" id="SM00220">
    <property type="entry name" value="S_TKc"/>
    <property type="match status" value="1"/>
</dbReference>
<evidence type="ECO:0000313" key="5">
    <source>
        <dbReference type="EMBL" id="CAG5086805.1"/>
    </source>
</evidence>
<name>A0ABN7RVM9_OIKDI</name>
<feature type="compositionally biased region" description="Low complexity" evidence="2">
    <location>
        <begin position="510"/>
        <end position="522"/>
    </location>
</feature>
<evidence type="ECO:0000256" key="1">
    <source>
        <dbReference type="ARBA" id="ARBA00022741"/>
    </source>
</evidence>
<keyword evidence="1" id="KW-0547">Nucleotide-binding</keyword>
<keyword evidence="6" id="KW-1185">Reference proteome</keyword>
<dbReference type="Proteomes" id="UP001158576">
    <property type="component" value="Chromosome PAR"/>
</dbReference>
<reference evidence="5 6" key="1">
    <citation type="submission" date="2021-04" db="EMBL/GenBank/DDBJ databases">
        <authorList>
            <person name="Bliznina A."/>
        </authorList>
    </citation>
    <scope>NUCLEOTIDE SEQUENCE [LARGE SCALE GENOMIC DNA]</scope>
</reference>
<dbReference type="PANTHER" id="PTHR22967:SF105">
    <property type="entry name" value="CYCLIN-G-ASSOCIATED KINASE"/>
    <property type="match status" value="1"/>
</dbReference>
<dbReference type="PROSITE" id="PS50011">
    <property type="entry name" value="PROTEIN_KINASE_DOM"/>
    <property type="match status" value="1"/>
</dbReference>
<evidence type="ECO:0000313" key="6">
    <source>
        <dbReference type="Proteomes" id="UP001158576"/>
    </source>
</evidence>
<dbReference type="InterPro" id="IPR011009">
    <property type="entry name" value="Kinase-like_dom_sf"/>
</dbReference>
<dbReference type="InterPro" id="IPR000719">
    <property type="entry name" value="Prot_kinase_dom"/>
</dbReference>
<feature type="domain" description="Protein kinase" evidence="3">
    <location>
        <begin position="45"/>
        <end position="314"/>
    </location>
</feature>
<feature type="compositionally biased region" description="Low complexity" evidence="2">
    <location>
        <begin position="589"/>
        <end position="598"/>
    </location>
</feature>
<feature type="compositionally biased region" description="Low complexity" evidence="2">
    <location>
        <begin position="631"/>
        <end position="652"/>
    </location>
</feature>
<evidence type="ECO:0000259" key="4">
    <source>
        <dbReference type="PROSITE" id="PS50076"/>
    </source>
</evidence>
<accession>A0ABN7RVM9</accession>
<protein>
    <submittedName>
        <fullName evidence="5">Oidioi.mRNA.OKI2018_I69.PAR.g11362.t1.cds</fullName>
    </submittedName>
</protein>
<dbReference type="PROSITE" id="PS50076">
    <property type="entry name" value="DNAJ_2"/>
    <property type="match status" value="1"/>
</dbReference>
<feature type="compositionally biased region" description="Polar residues" evidence="2">
    <location>
        <begin position="533"/>
        <end position="546"/>
    </location>
</feature>
<feature type="compositionally biased region" description="Polar residues" evidence="2">
    <location>
        <begin position="664"/>
        <end position="712"/>
    </location>
</feature>
<dbReference type="SUPFAM" id="SSF46565">
    <property type="entry name" value="Chaperone J-domain"/>
    <property type="match status" value="1"/>
</dbReference>
<proteinExistence type="predicted"/>
<dbReference type="Gene3D" id="1.10.287.110">
    <property type="entry name" value="DnaJ domain"/>
    <property type="match status" value="1"/>
</dbReference>